<dbReference type="EC" id="2.4.1.258" evidence="3 14"/>
<evidence type="ECO:0000256" key="10">
    <source>
        <dbReference type="ARBA" id="ARBA00023136"/>
    </source>
</evidence>
<feature type="transmembrane region" description="Helical" evidence="14">
    <location>
        <begin position="268"/>
        <end position="286"/>
    </location>
</feature>
<keyword evidence="10 14" id="KW-0472">Membrane</keyword>
<feature type="region of interest" description="Disordered" evidence="15">
    <location>
        <begin position="458"/>
        <end position="484"/>
    </location>
</feature>
<feature type="transmembrane region" description="Helical" evidence="14">
    <location>
        <begin position="105"/>
        <end position="122"/>
    </location>
</feature>
<dbReference type="GO" id="GO:0005789">
    <property type="term" value="C:endoplasmic reticulum membrane"/>
    <property type="evidence" value="ECO:0007669"/>
    <property type="project" value="UniProtKB-SubCell"/>
</dbReference>
<dbReference type="InterPro" id="IPR007218">
    <property type="entry name" value="DNA_pol_delta_4"/>
</dbReference>
<dbReference type="PANTHER" id="PTHR12646">
    <property type="entry name" value="NOT56 - RELATED"/>
    <property type="match status" value="1"/>
</dbReference>
<evidence type="ECO:0000256" key="12">
    <source>
        <dbReference type="ARBA" id="ARBA00049506"/>
    </source>
</evidence>
<evidence type="ECO:0000256" key="3">
    <source>
        <dbReference type="ARBA" id="ARBA00011964"/>
    </source>
</evidence>
<evidence type="ECO:0000313" key="16">
    <source>
        <dbReference type="EMBL" id="KAF3215024.1"/>
    </source>
</evidence>
<dbReference type="GO" id="GO:0052925">
    <property type="term" value="F:dol-P-Man:Man(5)GlcNAc(2)-PP-Dol alpha-1,3-mannosyltransferase activity"/>
    <property type="evidence" value="ECO:0007669"/>
    <property type="project" value="UniProtKB-EC"/>
</dbReference>
<dbReference type="Pfam" id="PF04081">
    <property type="entry name" value="DNA_pol_delta_4"/>
    <property type="match status" value="1"/>
</dbReference>
<comment type="function">
    <text evidence="11 14">Dol-P-Man:Man(5)GlcNAc(2)-PP-Dol alpha-1,3-mannosyltransferase that operates in the biosynthetic pathway of dolichol-linked oligosaccharides, the glycan precursors employed in protein asparagine (N)-glycosylation. The assembly of dolichol-linked oligosaccharides begins on the cytosolic side of the endoplasmic reticulum membrane and finishes in its lumen. The sequential addition of sugars to dolichol pyrophosphate produces dolichol-linked oligosaccharides containing fourteen sugars, including two GlcNAcs, nine mannoses and three glucoses. Once assembled, the oligosaccharide is transferred from the lipid to nascent proteins by oligosaccharyltransferases. In the lumen of the endoplasmic reticulum, adds the first dolichyl beta-D-mannosyl phosphate derived mannose in an alpha-1,3 linkage to Man(5)GlcNAc(2)-PP-dolichol to produce Man(6)GlcNAc(2)-PP-dolichol.</text>
</comment>
<comment type="caution">
    <text evidence="16">The sequence shown here is derived from an EMBL/GenBank/DDBJ whole genome shotgun (WGS) entry which is preliminary data.</text>
</comment>
<evidence type="ECO:0000256" key="1">
    <source>
        <dbReference type="ARBA" id="ARBA00004477"/>
    </source>
</evidence>
<evidence type="ECO:0000256" key="5">
    <source>
        <dbReference type="ARBA" id="ARBA00022676"/>
    </source>
</evidence>
<dbReference type="UniPathway" id="UPA00378"/>
<name>A0A6G1LVS9_ORBOL</name>
<comment type="catalytic activity">
    <reaction evidence="12 14">
        <text>an alpha-D-Man-(1-&gt;2)-alpha-D-Man-(1-&gt;2)-alpha-D-Man-(1-&gt;3)-[alpha-D-Man-(1-&gt;6)]-beta-D-Man-(1-&gt;4)-beta-D-GlcNAc-(1-&gt;4)-alpha-D-GlcNAc-diphospho-di-trans,poly-cis-dolichol + a di-trans,poly-cis-dolichyl beta-D-mannosyl phosphate = an alpha-D-Man-(1-&gt;2)-alpha-D-Man-(1-&gt;2)-alpha-D-Man-(1-&gt;3)-[alpha-D-Man-(1-&gt;3)-alpha-D-Man-(1-&gt;6)]-beta-D-Man-(1-&gt;4)-beta-D-GlcNAc-(1-&gt;4)-alpha-D-GlcNAc-diphospho-di-trans,poly-cis-dolichol + a di-trans,poly-cis-dolichyl phosphate + H(+)</text>
        <dbReference type="Rhea" id="RHEA:29527"/>
        <dbReference type="Rhea" id="RHEA-COMP:19498"/>
        <dbReference type="Rhea" id="RHEA-COMP:19501"/>
        <dbReference type="Rhea" id="RHEA-COMP:19516"/>
        <dbReference type="Rhea" id="RHEA-COMP:19517"/>
        <dbReference type="ChEBI" id="CHEBI:15378"/>
        <dbReference type="ChEBI" id="CHEBI:57683"/>
        <dbReference type="ChEBI" id="CHEBI:58211"/>
        <dbReference type="ChEBI" id="CHEBI:132515"/>
        <dbReference type="ChEBI" id="CHEBI:132516"/>
        <dbReference type="EC" id="2.4.1.258"/>
    </reaction>
    <physiologicalReaction direction="left-to-right" evidence="12 14">
        <dbReference type="Rhea" id="RHEA:29528"/>
    </physiologicalReaction>
</comment>
<dbReference type="PANTHER" id="PTHR12646:SF0">
    <property type="entry name" value="DOL-P-MAN:MAN(5)GLCNAC(2)-PP-DOL ALPHA-1,3-MANNOSYLTRANSFERASE"/>
    <property type="match status" value="1"/>
</dbReference>
<feature type="transmembrane region" description="Helical" evidence="14">
    <location>
        <begin position="20"/>
        <end position="40"/>
    </location>
</feature>
<feature type="transmembrane region" description="Helical" evidence="14">
    <location>
        <begin position="143"/>
        <end position="165"/>
    </location>
</feature>
<evidence type="ECO:0000256" key="8">
    <source>
        <dbReference type="ARBA" id="ARBA00022824"/>
    </source>
</evidence>
<feature type="transmembrane region" description="Helical" evidence="14">
    <location>
        <begin position="177"/>
        <end position="202"/>
    </location>
</feature>
<evidence type="ECO:0000256" key="14">
    <source>
        <dbReference type="RuleBase" id="RU364047"/>
    </source>
</evidence>
<protein>
    <recommendedName>
        <fullName evidence="4 14">Dol-P-Man:Man(5)GlcNAc(2)-PP-Dol alpha-1,3-mannosyltransferase</fullName>
        <ecNumber evidence="3 14">2.4.1.258</ecNumber>
    </recommendedName>
    <alternativeName>
        <fullName evidence="14">Dol-P-Man-dependent alpha(1-3)-mannosyltransferase</fullName>
    </alternativeName>
</protein>
<evidence type="ECO:0000256" key="7">
    <source>
        <dbReference type="ARBA" id="ARBA00022692"/>
    </source>
</evidence>
<gene>
    <name evidence="16" type="primary">ALG3</name>
    <name evidence="16" type="ORF">TWF106_008867</name>
</gene>
<keyword evidence="5 14" id="KW-0328">Glycosyltransferase</keyword>
<keyword evidence="7 14" id="KW-0812">Transmembrane</keyword>
<evidence type="ECO:0000256" key="9">
    <source>
        <dbReference type="ARBA" id="ARBA00022989"/>
    </source>
</evidence>
<dbReference type="GO" id="GO:0006260">
    <property type="term" value="P:DNA replication"/>
    <property type="evidence" value="ECO:0007669"/>
    <property type="project" value="InterPro"/>
</dbReference>
<comment type="similarity">
    <text evidence="13">Belongs to the glycosyltransferase ALG3 family.</text>
</comment>
<evidence type="ECO:0000313" key="17">
    <source>
        <dbReference type="Proteomes" id="UP000472727"/>
    </source>
</evidence>
<dbReference type="Pfam" id="PF05208">
    <property type="entry name" value="ALG3"/>
    <property type="match status" value="1"/>
</dbReference>
<dbReference type="GO" id="GO:0000731">
    <property type="term" value="P:DNA synthesis involved in DNA repair"/>
    <property type="evidence" value="ECO:0007669"/>
    <property type="project" value="InterPro"/>
</dbReference>
<organism evidence="16 17">
    <name type="scientific">Orbilia oligospora</name>
    <name type="common">Nematode-trapping fungus</name>
    <name type="synonym">Arthrobotrys oligospora</name>
    <dbReference type="NCBI Taxonomy" id="2813651"/>
    <lineage>
        <taxon>Eukaryota</taxon>
        <taxon>Fungi</taxon>
        <taxon>Dikarya</taxon>
        <taxon>Ascomycota</taxon>
        <taxon>Pezizomycotina</taxon>
        <taxon>Orbiliomycetes</taxon>
        <taxon>Orbiliales</taxon>
        <taxon>Orbiliaceae</taxon>
        <taxon>Orbilia</taxon>
    </lineage>
</organism>
<dbReference type="AlphaFoldDB" id="A0A6G1LVS9"/>
<keyword evidence="8 14" id="KW-0256">Endoplasmic reticulum</keyword>
<accession>A0A6G1LVS9</accession>
<evidence type="ECO:0000256" key="11">
    <source>
        <dbReference type="ARBA" id="ARBA00044743"/>
    </source>
</evidence>
<dbReference type="InterPro" id="IPR007873">
    <property type="entry name" value="Glycosyltransferase_ALG3"/>
</dbReference>
<dbReference type="Proteomes" id="UP000472727">
    <property type="component" value="Unassembled WGS sequence"/>
</dbReference>
<evidence type="ECO:0000256" key="13">
    <source>
        <dbReference type="ARBA" id="ARBA00093457"/>
    </source>
</evidence>
<reference evidence="16 17" key="1">
    <citation type="submission" date="2019-06" db="EMBL/GenBank/DDBJ databases">
        <authorList>
            <person name="Palmer J.M."/>
        </authorList>
    </citation>
    <scope>NUCLEOTIDE SEQUENCE [LARGE SCALE GENOMIC DNA]</scope>
    <source>
        <strain evidence="16 17">TWF106</strain>
    </source>
</reference>
<keyword evidence="6 14" id="KW-0808">Transferase</keyword>
<evidence type="ECO:0000256" key="2">
    <source>
        <dbReference type="ARBA" id="ARBA00004922"/>
    </source>
</evidence>
<proteinExistence type="inferred from homology"/>
<dbReference type="EMBL" id="WIWS01000056">
    <property type="protein sequence ID" value="KAF3215024.1"/>
    <property type="molecule type" value="Genomic_DNA"/>
</dbReference>
<comment type="pathway">
    <text evidence="2 14">Protein modification; protein glycosylation.</text>
</comment>
<evidence type="ECO:0000256" key="6">
    <source>
        <dbReference type="ARBA" id="ARBA00022679"/>
    </source>
</evidence>
<evidence type="ECO:0000256" key="4">
    <source>
        <dbReference type="ARBA" id="ARBA00015561"/>
    </source>
</evidence>
<keyword evidence="9 14" id="KW-1133">Transmembrane helix</keyword>
<evidence type="ECO:0000256" key="15">
    <source>
        <dbReference type="SAM" id="MobiDB-lite"/>
    </source>
</evidence>
<sequence length="630" mass="71062">MNLIKWTCARGIDIARHPKYGIHVALALLCFDGLLSYVILRKVPYTEIDWEAYMEQISQYRAGERDYRNIKGGTGPLVYPAGHVYIYNWLYIFTDGGVRRERVQVAFWVAYMATLWLTMACYRKASAPPWTMCLLVLSKRLHSIYLLRFFNDCFSTLLVFASILLVQTRQYTLSAVFYSLSVGVKMSSLLYLPALGLIFVLSTGSPGKALRLATLMLQIQVLLAVPFVASESGSLSGYLGRAFEFSRAFLWKWTVNWRFVGEDVFTSFWFKVGLLVLHIALLFFFLSTRWLRPVRGGLIQFIRNLVGGTDREEEIRTSAQTDGAYMLTTLFTCNMVGMLCARSLHYQFYSWMAWTTPFLLWKSGLGVPFVVSVWAMQEYAWNVYPSSRLSSAMAVGFVSNKAITMPASTQSKLNFTSKKSVPGRKAITHDIIFRASTPLKEEQKAEINHDAGKKIGKGSEEETAINGPAQHPITPNLDNERKPEEGERELFQEEFIQKPRPNLGVDKSVSDRAYGVTNHQIQKYYKDIENSRISTAVHQEGLAEFEKILRHFDLSSQYGPCVGVSRCKRWERAERLGLGPPIEVLAVLLNAGLGEGVKDPPKGWESAPAGLQEGTGSIAYINQLVATHTD</sequence>
<comment type="subcellular location">
    <subcellularLocation>
        <location evidence="1 14">Endoplasmic reticulum membrane</location>
        <topology evidence="1 14">Multi-pass membrane protein</topology>
    </subcellularLocation>
</comment>